<comment type="caution">
    <text evidence="1">The sequence shown here is derived from an EMBL/GenBank/DDBJ whole genome shotgun (WGS) entry which is preliminary data.</text>
</comment>
<evidence type="ECO:0000313" key="1">
    <source>
        <dbReference type="EMBL" id="OYD58484.1"/>
    </source>
</evidence>
<organism evidence="1 2">
    <name type="scientific">Fictibacillus aquaticus</name>
    <dbReference type="NCBI Taxonomy" id="2021314"/>
    <lineage>
        <taxon>Bacteria</taxon>
        <taxon>Bacillati</taxon>
        <taxon>Bacillota</taxon>
        <taxon>Bacilli</taxon>
        <taxon>Bacillales</taxon>
        <taxon>Fictibacillaceae</taxon>
        <taxon>Fictibacillus</taxon>
    </lineage>
</organism>
<reference evidence="1 2" key="1">
    <citation type="submission" date="2017-07" db="EMBL/GenBank/DDBJ databases">
        <title>Fictibacillus sp. nov. GDSW-R2A3 Genome sequencing and assembly.</title>
        <authorList>
            <person name="Mayilraj S."/>
        </authorList>
    </citation>
    <scope>NUCLEOTIDE SEQUENCE [LARGE SCALE GENOMIC DNA]</scope>
    <source>
        <strain evidence="1 2">GDSW-R2A3</strain>
    </source>
</reference>
<protein>
    <submittedName>
        <fullName evidence="1">Uncharacterized protein</fullName>
    </submittedName>
</protein>
<proteinExistence type="predicted"/>
<dbReference type="EMBL" id="NOII01000001">
    <property type="protein sequence ID" value="OYD58484.1"/>
    <property type="molecule type" value="Genomic_DNA"/>
</dbReference>
<dbReference type="Proteomes" id="UP000215059">
    <property type="component" value="Unassembled WGS sequence"/>
</dbReference>
<evidence type="ECO:0000313" key="2">
    <source>
        <dbReference type="Proteomes" id="UP000215059"/>
    </source>
</evidence>
<keyword evidence="2" id="KW-1185">Reference proteome</keyword>
<sequence>MERPSVDHLQGIINKLRHKIGVLVVENAALLQSVDELDIEVQKKDAIIVDLESKIKEQKAVVSK</sequence>
<name>A0A235FBT2_9BACL</name>
<accession>A0A235FBT2</accession>
<dbReference type="RefSeq" id="WP_094250446.1">
    <property type="nucleotide sequence ID" value="NZ_JBHLXL010000001.1"/>
</dbReference>
<dbReference type="AlphaFoldDB" id="A0A235FBT2"/>
<gene>
    <name evidence="1" type="ORF">CGZ90_00865</name>
</gene>